<evidence type="ECO:0000256" key="5">
    <source>
        <dbReference type="ARBA" id="ARBA00023136"/>
    </source>
</evidence>
<reference evidence="7 8" key="1">
    <citation type="submission" date="2015-09" db="EMBL/GenBank/DDBJ databases">
        <title>Genome sequencing project for genomic taxonomy and phylogenomics of Bacillus-like bacteria.</title>
        <authorList>
            <person name="Liu B."/>
            <person name="Wang J."/>
            <person name="Zhu Y."/>
            <person name="Liu G."/>
            <person name="Chen Q."/>
            <person name="Chen Z."/>
            <person name="Lan J."/>
            <person name="Che J."/>
            <person name="Ge C."/>
            <person name="Shi H."/>
            <person name="Pan Z."/>
            <person name="Liu X."/>
        </authorList>
    </citation>
    <scope>NUCLEOTIDE SEQUENCE [LARGE SCALE GENOMIC DNA]</scope>
    <source>
        <strain evidence="7 8">DSM 8552</strain>
    </source>
</reference>
<sequence>MSLPNVSVNTPLNKKPREINVFVLLLLVLIVASIATYVLPAGEYTRTEVNGRNVVVPDTYKGIESSPVSLMGIIGSVHTGMVEASSIIFFVLIIGGTFGILTATGTIEALISTLSRKLANQEKWLIPIMMLFFAMGGALMGMAEETLAYIGIMIPLAIALGFDVITGTAIVLVGASIGFTTAVMNPFTVGIAQSIAELPPFSGMGYRILLFVIMYAVSVYFVYRYAMKVKRDRGYGFFADGKYDTVGSKELKLETKHKIVLGCFLLNFVILAYGVVKFEWFITEIAGLFTILGIIIAFVGRLPAGDAVGAFMKGAAGLISGALIIGVARAIVVILTDGHVIDTILFHASSAIHHLPPALSVVGMYLLQAIIHLIVPSGSGQAALTMPIMAPLADLVGVTRQTAVLSFSMADGIGNIIFPTSGYFMAGLAIAGIPWVRWAKWILPLILTQYAIGLVAVVVAQLIGYGPF</sequence>
<name>A0ABR5N141_BRECH</name>
<accession>A0ABR5N141</accession>
<evidence type="ECO:0000256" key="3">
    <source>
        <dbReference type="ARBA" id="ARBA00022692"/>
    </source>
</evidence>
<feature type="transmembrane region" description="Helical" evidence="6">
    <location>
        <begin position="259"/>
        <end position="276"/>
    </location>
</feature>
<feature type="transmembrane region" description="Helical" evidence="6">
    <location>
        <begin position="147"/>
        <end position="165"/>
    </location>
</feature>
<feature type="transmembrane region" description="Helical" evidence="6">
    <location>
        <begin position="416"/>
        <end position="435"/>
    </location>
</feature>
<dbReference type="PANTHER" id="PTHR43652">
    <property type="entry name" value="BASIC AMINO ACID ANTIPORTER YFCC-RELATED"/>
    <property type="match status" value="1"/>
</dbReference>
<evidence type="ECO:0000256" key="1">
    <source>
        <dbReference type="ARBA" id="ARBA00004651"/>
    </source>
</evidence>
<feature type="transmembrane region" description="Helical" evidence="6">
    <location>
        <begin position="282"/>
        <end position="302"/>
    </location>
</feature>
<keyword evidence="2" id="KW-1003">Cell membrane</keyword>
<feature type="transmembrane region" description="Helical" evidence="6">
    <location>
        <begin position="170"/>
        <end position="192"/>
    </location>
</feature>
<keyword evidence="5 6" id="KW-0472">Membrane</keyword>
<evidence type="ECO:0000313" key="8">
    <source>
        <dbReference type="Proteomes" id="UP000051063"/>
    </source>
</evidence>
<comment type="subcellular location">
    <subcellularLocation>
        <location evidence="1">Cell membrane</location>
        <topology evidence="1">Multi-pass membrane protein</topology>
    </subcellularLocation>
</comment>
<feature type="transmembrane region" description="Helical" evidence="6">
    <location>
        <begin position="441"/>
        <end position="465"/>
    </location>
</feature>
<proteinExistence type="predicted"/>
<feature type="transmembrane region" description="Helical" evidence="6">
    <location>
        <begin position="204"/>
        <end position="223"/>
    </location>
</feature>
<evidence type="ECO:0000256" key="6">
    <source>
        <dbReference type="SAM" id="Phobius"/>
    </source>
</evidence>
<dbReference type="Pfam" id="PF03606">
    <property type="entry name" value="DcuC"/>
    <property type="match status" value="1"/>
</dbReference>
<feature type="transmembrane region" description="Helical" evidence="6">
    <location>
        <begin position="124"/>
        <end position="141"/>
    </location>
</feature>
<feature type="transmembrane region" description="Helical" evidence="6">
    <location>
        <begin position="87"/>
        <end position="112"/>
    </location>
</feature>
<evidence type="ECO:0000313" key="7">
    <source>
        <dbReference type="EMBL" id="KQL44209.1"/>
    </source>
</evidence>
<keyword evidence="3 6" id="KW-0812">Transmembrane</keyword>
<evidence type="ECO:0000256" key="4">
    <source>
        <dbReference type="ARBA" id="ARBA00022989"/>
    </source>
</evidence>
<feature type="transmembrane region" description="Helical" evidence="6">
    <location>
        <begin position="21"/>
        <end position="39"/>
    </location>
</feature>
<dbReference type="PANTHER" id="PTHR43652:SF2">
    <property type="entry name" value="BASIC AMINO ACID ANTIPORTER YFCC-RELATED"/>
    <property type="match status" value="1"/>
</dbReference>
<gene>
    <name evidence="7" type="ORF">AN963_22555</name>
</gene>
<organism evidence="7 8">
    <name type="scientific">Brevibacillus choshinensis</name>
    <dbReference type="NCBI Taxonomy" id="54911"/>
    <lineage>
        <taxon>Bacteria</taxon>
        <taxon>Bacillati</taxon>
        <taxon>Bacillota</taxon>
        <taxon>Bacilli</taxon>
        <taxon>Bacillales</taxon>
        <taxon>Paenibacillaceae</taxon>
        <taxon>Brevibacillus</taxon>
    </lineage>
</organism>
<feature type="transmembrane region" description="Helical" evidence="6">
    <location>
        <begin position="355"/>
        <end position="375"/>
    </location>
</feature>
<dbReference type="InterPro" id="IPR051679">
    <property type="entry name" value="DASS-Related_Transporters"/>
</dbReference>
<feature type="transmembrane region" description="Helical" evidence="6">
    <location>
        <begin position="314"/>
        <end position="335"/>
    </location>
</feature>
<keyword evidence="8" id="KW-1185">Reference proteome</keyword>
<dbReference type="EMBL" id="LJJB01000013">
    <property type="protein sequence ID" value="KQL44209.1"/>
    <property type="molecule type" value="Genomic_DNA"/>
</dbReference>
<comment type="caution">
    <text evidence="7">The sequence shown here is derived from an EMBL/GenBank/DDBJ whole genome shotgun (WGS) entry which is preliminary data.</text>
</comment>
<dbReference type="InterPro" id="IPR018385">
    <property type="entry name" value="C4_dicarb_anaerob_car-like"/>
</dbReference>
<keyword evidence="4 6" id="KW-1133">Transmembrane helix</keyword>
<dbReference type="Proteomes" id="UP000051063">
    <property type="component" value="Unassembled WGS sequence"/>
</dbReference>
<protein>
    <submittedName>
        <fullName evidence="7">C4-dicarboxylate ABC transporter permease</fullName>
    </submittedName>
</protein>
<evidence type="ECO:0000256" key="2">
    <source>
        <dbReference type="ARBA" id="ARBA00022475"/>
    </source>
</evidence>
<dbReference type="RefSeq" id="WP_055746794.1">
    <property type="nucleotide sequence ID" value="NZ_LJJB01000013.1"/>
</dbReference>